<protein>
    <submittedName>
        <fullName evidence="2">Reductase</fullName>
    </submittedName>
</protein>
<evidence type="ECO:0000313" key="4">
    <source>
        <dbReference type="Proteomes" id="UP001304125"/>
    </source>
</evidence>
<evidence type="ECO:0000313" key="3">
    <source>
        <dbReference type="EMBL" id="WNM27147.1"/>
    </source>
</evidence>
<proteinExistence type="predicted"/>
<dbReference type="Proteomes" id="UP001304125">
    <property type="component" value="Chromosome"/>
</dbReference>
<feature type="domain" description="NAD-dependent epimerase/dehydratase" evidence="1">
    <location>
        <begin position="8"/>
        <end position="215"/>
    </location>
</feature>
<dbReference type="AlphaFoldDB" id="A0AA96F811"/>
<dbReference type="RefSeq" id="WP_313497927.1">
    <property type="nucleotide sequence ID" value="NZ_CP134879.1"/>
</dbReference>
<name>A0AA96F811_9MICO</name>
<accession>A0AA96F811</accession>
<accession>A0AA96J9C4</accession>
<keyword evidence="4" id="KW-1185">Reference proteome</keyword>
<dbReference type="Gene3D" id="3.40.50.720">
    <property type="entry name" value="NAD(P)-binding Rossmann-like Domain"/>
    <property type="match status" value="1"/>
</dbReference>
<reference evidence="2 4" key="1">
    <citation type="submission" date="2023-09" db="EMBL/GenBank/DDBJ databases">
        <title>Demequina sp. a novel bacteria isolated from Capsicum annuum.</title>
        <authorList>
            <person name="Humaira Z."/>
            <person name="Lee J."/>
            <person name="Cho D."/>
        </authorList>
    </citation>
    <scope>NUCLEOTIDE SEQUENCE [LARGE SCALE GENOMIC DNA]</scope>
    <source>
        <strain evidence="2 4">OYTSA14</strain>
        <strain evidence="3">PMTSA13</strain>
    </source>
</reference>
<evidence type="ECO:0000259" key="1">
    <source>
        <dbReference type="Pfam" id="PF01370"/>
    </source>
</evidence>
<dbReference type="Pfam" id="PF01370">
    <property type="entry name" value="Epimerase"/>
    <property type="match status" value="1"/>
</dbReference>
<dbReference type="Proteomes" id="UP001303408">
    <property type="component" value="Chromosome"/>
</dbReference>
<dbReference type="InterPro" id="IPR036291">
    <property type="entry name" value="NAD(P)-bd_dom_sf"/>
</dbReference>
<dbReference type="InterPro" id="IPR001509">
    <property type="entry name" value="Epimerase_deHydtase"/>
</dbReference>
<dbReference type="SUPFAM" id="SSF51735">
    <property type="entry name" value="NAD(P)-binding Rossmann-fold domains"/>
    <property type="match status" value="1"/>
</dbReference>
<sequence length="334" mass="35980">MTHRPLKILILGGTAWLGALTARTAMTRGHDVTCLARGVSGAVPEGAHLVVSDRDQPGAYRQVANRDWDAVVEVSWQPRHVREAAEALAVRVGHWTYVSSVAAYLPVRHVIDEDAPLREPAAVDERVDGSRYDAAKSRCEADTLVAHPDAMVVRAGVIAGPDDPTDRTAYWVRRAAQAGDGPMLVPAEPAVPVQIIDVRDLVEWMVEAIEAGVTGPVNAVGARMSMRTLIDAARDVACATGPLVEAPGPWLLDHGVREWKGQSSMGLWVDDKGEPARCGYHSDRRYTGLGGRRRALADTLSDVLAQERALGLDREGLAPLSRGRELELIAQLAG</sequence>
<organism evidence="2 4">
    <name type="scientific">Demequina capsici</name>
    <dbReference type="NCBI Taxonomy" id="3075620"/>
    <lineage>
        <taxon>Bacteria</taxon>
        <taxon>Bacillati</taxon>
        <taxon>Actinomycetota</taxon>
        <taxon>Actinomycetes</taxon>
        <taxon>Micrococcales</taxon>
        <taxon>Demequinaceae</taxon>
        <taxon>Demequina</taxon>
    </lineage>
</organism>
<gene>
    <name evidence="2" type="ORF">RN606_13320</name>
    <name evidence="3" type="ORF">RN607_13225</name>
</gene>
<dbReference type="EMBL" id="CP134880">
    <property type="protein sequence ID" value="WNM27147.1"/>
    <property type="molecule type" value="Genomic_DNA"/>
</dbReference>
<evidence type="ECO:0000313" key="2">
    <source>
        <dbReference type="EMBL" id="WNM24325.1"/>
    </source>
</evidence>
<dbReference type="KEGG" id="dcp:RN607_13225"/>
<dbReference type="EMBL" id="CP134879">
    <property type="protein sequence ID" value="WNM24325.1"/>
    <property type="molecule type" value="Genomic_DNA"/>
</dbReference>